<dbReference type="CDD" id="cd00037">
    <property type="entry name" value="CLECT"/>
    <property type="match status" value="2"/>
</dbReference>
<evidence type="ECO:0000313" key="1">
    <source>
        <dbReference type="EMBL" id="CAD7232753.1"/>
    </source>
</evidence>
<proteinExistence type="predicted"/>
<dbReference type="SMART" id="SM00034">
    <property type="entry name" value="CLECT"/>
    <property type="match status" value="1"/>
</dbReference>
<dbReference type="InterPro" id="IPR050111">
    <property type="entry name" value="C-type_lectin/snaclec_domain"/>
</dbReference>
<dbReference type="AlphaFoldDB" id="A0A7R8WQ93"/>
<protein>
    <submittedName>
        <fullName evidence="1">Uncharacterized protein</fullName>
    </submittedName>
</protein>
<reference evidence="1" key="1">
    <citation type="submission" date="2020-11" db="EMBL/GenBank/DDBJ databases">
        <authorList>
            <person name="Tran Van P."/>
        </authorList>
    </citation>
    <scope>NUCLEOTIDE SEQUENCE</scope>
</reference>
<dbReference type="PROSITE" id="PS50041">
    <property type="entry name" value="C_TYPE_LECTIN_2"/>
    <property type="match status" value="2"/>
</dbReference>
<dbReference type="OrthoDB" id="6132182at2759"/>
<organism evidence="1">
    <name type="scientific">Cyprideis torosa</name>
    <dbReference type="NCBI Taxonomy" id="163714"/>
    <lineage>
        <taxon>Eukaryota</taxon>
        <taxon>Metazoa</taxon>
        <taxon>Ecdysozoa</taxon>
        <taxon>Arthropoda</taxon>
        <taxon>Crustacea</taxon>
        <taxon>Oligostraca</taxon>
        <taxon>Ostracoda</taxon>
        <taxon>Podocopa</taxon>
        <taxon>Podocopida</taxon>
        <taxon>Cytherocopina</taxon>
        <taxon>Cytheroidea</taxon>
        <taxon>Cytherideidae</taxon>
        <taxon>Cyprideis</taxon>
    </lineage>
</organism>
<dbReference type="SUPFAM" id="SSF56436">
    <property type="entry name" value="C-type lectin-like"/>
    <property type="match status" value="2"/>
</dbReference>
<gene>
    <name evidence="1" type="ORF">CTOB1V02_LOCUS10581</name>
</gene>
<dbReference type="InterPro" id="IPR016186">
    <property type="entry name" value="C-type_lectin-like/link_sf"/>
</dbReference>
<sequence>MHVTFFFVSFFSLILASKGREIDPAQVASSNEKTSQAGTGAPRLPIYDAGPWIGGKEVADSNTFTWASTNSTIQNFNWAEGRPNSASSNDGIALDCSLEFKWIDLDNSMELPFLCESPPNPPAPTYTCPEGFDLVGKFCFATGSETLTWDQAQSYCSSLTGTGKLVEIQTDEEMEQLKAYLADNCLGSSWIGAEQVPGADNVFRWASTRRLVTVGDWDVAQPEPDDDGNQDGVGVICDGLLYDWGKEQLHLYPLCEATPIVT</sequence>
<accession>A0A7R8WQ93</accession>
<dbReference type="EMBL" id="OB665091">
    <property type="protein sequence ID" value="CAD7232753.1"/>
    <property type="molecule type" value="Genomic_DNA"/>
</dbReference>
<dbReference type="Pfam" id="PF00059">
    <property type="entry name" value="Lectin_C"/>
    <property type="match status" value="1"/>
</dbReference>
<dbReference type="Gene3D" id="3.10.100.10">
    <property type="entry name" value="Mannose-Binding Protein A, subunit A"/>
    <property type="match status" value="2"/>
</dbReference>
<name>A0A7R8WQ93_9CRUS</name>
<dbReference type="InterPro" id="IPR001304">
    <property type="entry name" value="C-type_lectin-like"/>
</dbReference>
<dbReference type="InterPro" id="IPR016187">
    <property type="entry name" value="CTDL_fold"/>
</dbReference>
<dbReference type="PANTHER" id="PTHR22803">
    <property type="entry name" value="MANNOSE, PHOSPHOLIPASE, LECTIN RECEPTOR RELATED"/>
    <property type="match status" value="1"/>
</dbReference>